<gene>
    <name evidence="2" type="ORF">CAL20_14670</name>
</gene>
<evidence type="ECO:0000313" key="3">
    <source>
        <dbReference type="Proteomes" id="UP000216885"/>
    </source>
</evidence>
<dbReference type="AlphaFoldDB" id="A0A261U444"/>
<protein>
    <submittedName>
        <fullName evidence="2">Uncharacterized protein</fullName>
    </submittedName>
</protein>
<organism evidence="2 3">
    <name type="scientific">Bordetella genomosp. 4</name>
    <dbReference type="NCBI Taxonomy" id="463044"/>
    <lineage>
        <taxon>Bacteria</taxon>
        <taxon>Pseudomonadati</taxon>
        <taxon>Pseudomonadota</taxon>
        <taxon>Betaproteobacteria</taxon>
        <taxon>Burkholderiales</taxon>
        <taxon>Alcaligenaceae</taxon>
        <taxon>Bordetella</taxon>
    </lineage>
</organism>
<evidence type="ECO:0000313" key="2">
    <source>
        <dbReference type="EMBL" id="OZI56649.1"/>
    </source>
</evidence>
<sequence>MAATAANRKARPTEPASTTDADRRPFFFLLTCCTATTGASETDYSYRLKYPVSQDGATRARYVLAHARMLRSGALTYTENVFWYKILYNHY</sequence>
<dbReference type="EMBL" id="NEVQ01000013">
    <property type="protein sequence ID" value="OZI56649.1"/>
    <property type="molecule type" value="Genomic_DNA"/>
</dbReference>
<proteinExistence type="predicted"/>
<accession>A0A261U444</accession>
<reference evidence="2 3" key="1">
    <citation type="submission" date="2017-05" db="EMBL/GenBank/DDBJ databases">
        <title>Complete and WGS of Bordetella genogroups.</title>
        <authorList>
            <person name="Spilker T."/>
            <person name="LiPuma J."/>
        </authorList>
    </citation>
    <scope>NUCLEOTIDE SEQUENCE [LARGE SCALE GENOMIC DNA]</scope>
    <source>
        <strain evidence="2 3">AU9919</strain>
    </source>
</reference>
<keyword evidence="3" id="KW-1185">Reference proteome</keyword>
<feature type="region of interest" description="Disordered" evidence="1">
    <location>
        <begin position="1"/>
        <end position="20"/>
    </location>
</feature>
<name>A0A261U444_9BORD</name>
<comment type="caution">
    <text evidence="2">The sequence shown here is derived from an EMBL/GenBank/DDBJ whole genome shotgun (WGS) entry which is preliminary data.</text>
</comment>
<evidence type="ECO:0000256" key="1">
    <source>
        <dbReference type="SAM" id="MobiDB-lite"/>
    </source>
</evidence>
<dbReference type="Proteomes" id="UP000216885">
    <property type="component" value="Unassembled WGS sequence"/>
</dbReference>